<dbReference type="GO" id="GO:0031491">
    <property type="term" value="F:nucleosome binding"/>
    <property type="evidence" value="ECO:0007669"/>
    <property type="project" value="TreeGrafter"/>
</dbReference>
<dbReference type="Pfam" id="PF13181">
    <property type="entry name" value="TPR_8"/>
    <property type="match status" value="2"/>
</dbReference>
<feature type="region of interest" description="Disordered" evidence="4">
    <location>
        <begin position="321"/>
        <end position="348"/>
    </location>
</feature>
<feature type="compositionally biased region" description="Acidic residues" evidence="4">
    <location>
        <begin position="1366"/>
        <end position="1375"/>
    </location>
</feature>
<feature type="compositionally biased region" description="Acidic residues" evidence="4">
    <location>
        <begin position="12"/>
        <end position="23"/>
    </location>
</feature>
<name>A0A1B6DND0_9HEMI</name>
<dbReference type="InterPro" id="IPR011990">
    <property type="entry name" value="TPR-like_helical_dom_sf"/>
</dbReference>
<keyword evidence="2" id="KW-0539">Nucleus</keyword>
<feature type="compositionally biased region" description="Basic and acidic residues" evidence="4">
    <location>
        <begin position="1263"/>
        <end position="1273"/>
    </location>
</feature>
<dbReference type="SUPFAM" id="SSF48452">
    <property type="entry name" value="TPR-like"/>
    <property type="match status" value="1"/>
</dbReference>
<feature type="region of interest" description="Disordered" evidence="4">
    <location>
        <begin position="1254"/>
        <end position="1279"/>
    </location>
</feature>
<proteinExistence type="predicted"/>
<feature type="region of interest" description="Disordered" evidence="4">
    <location>
        <begin position="1756"/>
        <end position="1791"/>
    </location>
</feature>
<dbReference type="InterPro" id="IPR033053">
    <property type="entry name" value="Hir3/CABIN1"/>
</dbReference>
<dbReference type="PROSITE" id="PS50005">
    <property type="entry name" value="TPR"/>
    <property type="match status" value="2"/>
</dbReference>
<feature type="repeat" description="TPR" evidence="3">
    <location>
        <begin position="90"/>
        <end position="123"/>
    </location>
</feature>
<feature type="repeat" description="TPR" evidence="3">
    <location>
        <begin position="124"/>
        <end position="157"/>
    </location>
</feature>
<feature type="compositionally biased region" description="Basic and acidic residues" evidence="4">
    <location>
        <begin position="1308"/>
        <end position="1318"/>
    </location>
</feature>
<feature type="compositionally biased region" description="Acidic residues" evidence="4">
    <location>
        <begin position="321"/>
        <end position="331"/>
    </location>
</feature>
<evidence type="ECO:0000256" key="3">
    <source>
        <dbReference type="PROSITE-ProRule" id="PRU00339"/>
    </source>
</evidence>
<dbReference type="PANTHER" id="PTHR15502:SF7">
    <property type="entry name" value="CALCINEURIN-BINDING PROTEIN CABIN-1"/>
    <property type="match status" value="1"/>
</dbReference>
<feature type="region of interest" description="Disordered" evidence="4">
    <location>
        <begin position="1"/>
        <end position="24"/>
    </location>
</feature>
<evidence type="ECO:0000256" key="4">
    <source>
        <dbReference type="SAM" id="MobiDB-lite"/>
    </source>
</evidence>
<sequence length="2059" mass="234313">MLLARFRPLNSDSEDDGKCEDDIPTNTKEALEEKARSQYMKALNMVRDGKLNDAETELIQLIQSEVLTKTTGKVTFIAGRIKPSLEHLKYCCYLNLGHVYFQKEDLERAFHTYREALNLDDTDLNLLYKIGLVAIKMGHIDVAIEALEAALERSPNHWPSLDNLIVALYAGGGHVNCLYYISTALERDPGYGRGLAFRERIFKNHPTLKEHYNMFYPENKLDPEAKCNLPEELKDKYYSDVENLIKKRREQAEKTKKIPKPTPEYRIPFQPKSWQQLGVIILNAKKQFSAELLEQDFFRPINLLFEEDSSSCPLEMEVEVEEGEGDEDDDVDKINNEGSGNENEDVTENLGVRVKRRRSSPTYLDQWMSGKRRSARVRSTIRREEPSLARTLTDLTPLSLLQPKNDSKKEETFRFDDSMDTMDLYRLFENKEDDSSDSCNNKQIYYNISIEERENIIKQEEYFGSNQESRDVSDFLHKHNKKHIKDLFEAYSIALASKWNLHWSSNLISHYMSIFRLYMSHNLRRCAGHDYEISFELAKAVVLFSELALSQWVESGRSKGKPNPIGEGLFGGEIPLLYLGDLRLLSSKIEDKEFISRCWWVESLLYLYRGDIIGALHSFGTYLADERIESTEVKLYNMSIHYLINKNMVEGMVSSLTRKEMLLEVLNLYKEDNYEQMAELLCQVLKPDEHKVKLDIFQAPIDRHTQFNMLLEAYWNLKNYEECLKWGEIYLTEALNHYRGVLNLEECVTERSKWCDIISNTLHLMLCSIDEFGLSLMKVLEQSKKIRLVQSLMQTICHQVEALDTDVCIETTATWILLYLVIKYEEKNINSGEEVLPRSLQILFTAHEYLGRRAWCCMDDAAILYQTLKELKSLMDVYPSGSDMMLVLVQQLEQIFYCLYGHPIKRNKPRYIQEHNVDGLALTWERSFTVFNFLRPKELPTYDSSSRLSISADTEVLFKRIVGLVPAECNPARLVDAMTQYIESATDTIPTNNCALPAEMADIYYLIADFSFKNKAWGKALRYYLLDVCNNPERVDSWACLALARGSQLETKLNSCDPLKSELVFIKKAVMSCRCYKTSLDIDPGLSTLWIEYGSFSYMVHSFCSRMLKQEQNLSLEMFEVLETNKDGMLATALTCFTSANNLWYSENGVDMQDERWLHHYMLGKISEKKQESPNVYLDHYIKSMEFLHQNKAMYPLNISYSTPQNLAVEALEVFYRINVCILKNLEQYEDRPLELATRKLYKKTLEKLSLMPFFTDAPPRNPENKNEDKESLPDNDSVMSTVHSLVGNLIEKVVLMESQIVYLGPKSQDDTLSDKRISRNNSTESEISKTSKSDSKSLTKQKSTDSSSQSTSSSSSDSDSSSDSSSDDDSDETTTESSQQDNNSESKETADSANWKQEQDEMITTCIQALEECARRFTEHYKSLYRMAHFYFRSKRFRDVNKVHSLLLGPQGLFADRKPTNFFNGVWRIPSNEIDRPGSFASHMSRCVLLFLDVLRESKDSKMLLDLSLQLRDTPEPDKKYLRDTEREELCREALSLSAQALRKKLQEAKSSEDLKEIVLQAFKYYRKMNKAWSQREGPFVSLLTDAFSKYSNIKEKTDSASILDAAIKFSAQELMAIRAAASGAPPPQITTPAPVLQTTPSTSSPQVITKPSQPKPPTIKSTPPVASLGTAKRPRGRPSNVSLRQMNPSSIHKQNFQTKASEMAALYRNMANFSDPRMLMQASTMMAAKAAMSQWQNYQAELMRLSLNSITSKPSTSNFSITPVPPQKYPLSNTTRPSTSLTPQPTKINIPSPNQPAMNMMMNKTAVQSKSNTISQRPGPAYQKSKPPMTQSPAHTPVVSLQHKLFAKRSKAMSPKPDVSRSPYITTTAHTTPKTVSSSVTQSYTKPMTKEKPLVIELDKDAAKLPQGRDLMKIVKSVNEGKFTGTGPSGISISKIQVKPPEIKTPKDSVLSISPVSSLKNVISSLSPKEVTVTALPAKPIDLKSGNSVTLSYVGSSKKPEPTSLYKKYPSTSRNETSKSTVLTLGNNVTITPTSSKTSKPKDNPKTTGGYDLILLE</sequence>
<keyword evidence="3" id="KW-0802">TPR repeat</keyword>
<feature type="region of interest" description="Disordered" evidence="4">
    <location>
        <begin position="1814"/>
        <end position="1837"/>
    </location>
</feature>
<organism evidence="5">
    <name type="scientific">Clastoptera arizonana</name>
    <name type="common">Arizona spittle bug</name>
    <dbReference type="NCBI Taxonomy" id="38151"/>
    <lineage>
        <taxon>Eukaryota</taxon>
        <taxon>Metazoa</taxon>
        <taxon>Ecdysozoa</taxon>
        <taxon>Arthropoda</taxon>
        <taxon>Hexapoda</taxon>
        <taxon>Insecta</taxon>
        <taxon>Pterygota</taxon>
        <taxon>Neoptera</taxon>
        <taxon>Paraneoptera</taxon>
        <taxon>Hemiptera</taxon>
        <taxon>Auchenorrhyncha</taxon>
        <taxon>Cercopoidea</taxon>
        <taxon>Clastopteridae</taxon>
        <taxon>Clastoptera</taxon>
    </lineage>
</organism>
<accession>A0A1B6DND0</accession>
<dbReference type="GO" id="GO:0005634">
    <property type="term" value="C:nucleus"/>
    <property type="evidence" value="ECO:0007669"/>
    <property type="project" value="UniProtKB-SubCell"/>
</dbReference>
<gene>
    <name evidence="5" type="ORF">g.15687</name>
</gene>
<dbReference type="Gene3D" id="1.25.40.10">
    <property type="entry name" value="Tetratricopeptide repeat domain"/>
    <property type="match status" value="1"/>
</dbReference>
<dbReference type="PANTHER" id="PTHR15502">
    <property type="entry name" value="CALCINEURIN-BINDING PROTEIN CABIN 1-RELATED"/>
    <property type="match status" value="1"/>
</dbReference>
<dbReference type="SMART" id="SM00028">
    <property type="entry name" value="TPR"/>
    <property type="match status" value="3"/>
</dbReference>
<feature type="compositionally biased region" description="Polar residues" evidence="4">
    <location>
        <begin position="1772"/>
        <end position="1791"/>
    </location>
</feature>
<dbReference type="GO" id="GO:0006325">
    <property type="term" value="P:chromatin organization"/>
    <property type="evidence" value="ECO:0007669"/>
    <property type="project" value="InterPro"/>
</dbReference>
<reference evidence="5" key="1">
    <citation type="submission" date="2015-12" db="EMBL/GenBank/DDBJ databases">
        <title>De novo transcriptome assembly of four potential Pierce s Disease insect vectors from Arizona vineyards.</title>
        <authorList>
            <person name="Tassone E.E."/>
        </authorList>
    </citation>
    <scope>NUCLEOTIDE SEQUENCE</scope>
</reference>
<feature type="region of interest" description="Disordered" evidence="4">
    <location>
        <begin position="1624"/>
        <end position="1687"/>
    </location>
</feature>
<feature type="region of interest" description="Disordered" evidence="4">
    <location>
        <begin position="1994"/>
        <end position="2059"/>
    </location>
</feature>
<protein>
    <submittedName>
        <fullName evidence="5">Uncharacterized protein</fullName>
    </submittedName>
</protein>
<feature type="compositionally biased region" description="Polar residues" evidence="4">
    <location>
        <begin position="2012"/>
        <end position="2031"/>
    </location>
</feature>
<feature type="compositionally biased region" description="Basic and acidic residues" evidence="4">
    <location>
        <begin position="1327"/>
        <end position="1338"/>
    </location>
</feature>
<evidence type="ECO:0000313" key="5">
    <source>
        <dbReference type="EMBL" id="JAS27169.1"/>
    </source>
</evidence>
<feature type="region of interest" description="Disordered" evidence="4">
    <location>
        <begin position="1307"/>
        <end position="1398"/>
    </location>
</feature>
<comment type="subcellular location">
    <subcellularLocation>
        <location evidence="1">Nucleus</location>
    </subcellularLocation>
</comment>
<dbReference type="InterPro" id="IPR019734">
    <property type="entry name" value="TPR_rpt"/>
</dbReference>
<dbReference type="EMBL" id="GEDC01010129">
    <property type="protein sequence ID" value="JAS27169.1"/>
    <property type="molecule type" value="Transcribed_RNA"/>
</dbReference>
<evidence type="ECO:0000256" key="2">
    <source>
        <dbReference type="ARBA" id="ARBA00023242"/>
    </source>
</evidence>
<feature type="compositionally biased region" description="Polar residues" evidence="4">
    <location>
        <begin position="1638"/>
        <end position="1654"/>
    </location>
</feature>
<feature type="compositionally biased region" description="Low complexity" evidence="4">
    <location>
        <begin position="1339"/>
        <end position="1365"/>
    </location>
</feature>
<evidence type="ECO:0000256" key="1">
    <source>
        <dbReference type="ARBA" id="ARBA00004123"/>
    </source>
</evidence>